<dbReference type="InterPro" id="IPR043429">
    <property type="entry name" value="ArtM/GltK/GlnP/TcyL/YhdX-like"/>
</dbReference>
<feature type="transmembrane region" description="Helical" evidence="9">
    <location>
        <begin position="133"/>
        <end position="152"/>
    </location>
</feature>
<dbReference type="InterPro" id="IPR000515">
    <property type="entry name" value="MetI-like"/>
</dbReference>
<evidence type="ECO:0000256" key="8">
    <source>
        <dbReference type="ARBA" id="ARBA00023136"/>
    </source>
</evidence>
<gene>
    <name evidence="11" type="ORF">SAMN04487779_101413</name>
</gene>
<dbReference type="Gene3D" id="1.10.3720.10">
    <property type="entry name" value="MetI-like"/>
    <property type="match status" value="1"/>
</dbReference>
<dbReference type="GO" id="GO:0043190">
    <property type="term" value="C:ATP-binding cassette (ABC) transporter complex"/>
    <property type="evidence" value="ECO:0007669"/>
    <property type="project" value="InterPro"/>
</dbReference>
<sequence>MDRLAEYYLNLDILRSYGPEIAAGLWVTLAAAVATVVLGIGLGLAMAVALAARVPVLRQAIVVWIELFRTLPQLAVIIVLYFGLPYAGITLSPFWATVGALGAVLSAFAAEIFRSAIQALPRGQWDAAHAMGFRFRGAFFLVILPQAVRLAIPLLTNRAIAITKGTALGTAVSLSEVLGRAQSAMAIAANPSPLTLAAALYLVLFLPLVIASRWLESRHVVPR</sequence>
<protein>
    <submittedName>
        <fullName evidence="11">Amino acid ABC transporter membrane protein, PAAT family</fullName>
    </submittedName>
</protein>
<evidence type="ECO:0000256" key="2">
    <source>
        <dbReference type="ARBA" id="ARBA00010072"/>
    </source>
</evidence>
<reference evidence="11 12" key="1">
    <citation type="submission" date="2016-10" db="EMBL/GenBank/DDBJ databases">
        <authorList>
            <person name="de Groot N.N."/>
        </authorList>
    </citation>
    <scope>NUCLEOTIDE SEQUENCE [LARGE SCALE GENOMIC DNA]</scope>
    <source>
        <strain evidence="11 12">CPCC 100156</strain>
    </source>
</reference>
<keyword evidence="3 9" id="KW-0813">Transport</keyword>
<feature type="domain" description="ABC transmembrane type-1" evidence="10">
    <location>
        <begin position="25"/>
        <end position="215"/>
    </location>
</feature>
<evidence type="ECO:0000256" key="5">
    <source>
        <dbReference type="ARBA" id="ARBA00022692"/>
    </source>
</evidence>
<feature type="transmembrane region" description="Helical" evidence="9">
    <location>
        <begin position="194"/>
        <end position="215"/>
    </location>
</feature>
<dbReference type="PROSITE" id="PS50928">
    <property type="entry name" value="ABC_TM1"/>
    <property type="match status" value="1"/>
</dbReference>
<dbReference type="CDD" id="cd06261">
    <property type="entry name" value="TM_PBP2"/>
    <property type="match status" value="1"/>
</dbReference>
<evidence type="ECO:0000256" key="6">
    <source>
        <dbReference type="ARBA" id="ARBA00022970"/>
    </source>
</evidence>
<dbReference type="PANTHER" id="PTHR30614">
    <property type="entry name" value="MEMBRANE COMPONENT OF AMINO ACID ABC TRANSPORTER"/>
    <property type="match status" value="1"/>
</dbReference>
<keyword evidence="4" id="KW-1003">Cell membrane</keyword>
<dbReference type="PANTHER" id="PTHR30614:SF0">
    <property type="entry name" value="L-CYSTINE TRANSPORT SYSTEM PERMEASE PROTEIN TCYL"/>
    <property type="match status" value="1"/>
</dbReference>
<dbReference type="EMBL" id="FMZX01000014">
    <property type="protein sequence ID" value="SDD88188.1"/>
    <property type="molecule type" value="Genomic_DNA"/>
</dbReference>
<keyword evidence="12" id="KW-1185">Reference proteome</keyword>
<proteinExistence type="inferred from homology"/>
<dbReference type="GO" id="GO:0022857">
    <property type="term" value="F:transmembrane transporter activity"/>
    <property type="evidence" value="ECO:0007669"/>
    <property type="project" value="InterPro"/>
</dbReference>
<comment type="similarity">
    <text evidence="2">Belongs to the binding-protein-dependent transport system permease family. HisMQ subfamily.</text>
</comment>
<keyword evidence="8 9" id="KW-0472">Membrane</keyword>
<evidence type="ECO:0000313" key="11">
    <source>
        <dbReference type="EMBL" id="SDD88188.1"/>
    </source>
</evidence>
<feature type="transmembrane region" description="Helical" evidence="9">
    <location>
        <begin position="25"/>
        <end position="49"/>
    </location>
</feature>
<dbReference type="Proteomes" id="UP000198925">
    <property type="component" value="Unassembled WGS sequence"/>
</dbReference>
<dbReference type="Pfam" id="PF00528">
    <property type="entry name" value="BPD_transp_1"/>
    <property type="match status" value="1"/>
</dbReference>
<feature type="transmembrane region" description="Helical" evidence="9">
    <location>
        <begin position="61"/>
        <end position="82"/>
    </location>
</feature>
<dbReference type="GO" id="GO:0006865">
    <property type="term" value="P:amino acid transport"/>
    <property type="evidence" value="ECO:0007669"/>
    <property type="project" value="UniProtKB-KW"/>
</dbReference>
<name>A0A1G6YCT5_9PROT</name>
<feature type="transmembrane region" description="Helical" evidence="9">
    <location>
        <begin position="94"/>
        <end position="113"/>
    </location>
</feature>
<dbReference type="NCBIfam" id="TIGR01726">
    <property type="entry name" value="HEQRo_perm_3TM"/>
    <property type="match status" value="1"/>
</dbReference>
<evidence type="ECO:0000259" key="10">
    <source>
        <dbReference type="PROSITE" id="PS50928"/>
    </source>
</evidence>
<dbReference type="RefSeq" id="WP_090664326.1">
    <property type="nucleotide sequence ID" value="NZ_FMZX01000014.1"/>
</dbReference>
<keyword evidence="7 9" id="KW-1133">Transmembrane helix</keyword>
<dbReference type="STRING" id="938405.SAMN02927895_03914"/>
<dbReference type="InterPro" id="IPR035906">
    <property type="entry name" value="MetI-like_sf"/>
</dbReference>
<organism evidence="11 12">
    <name type="scientific">Belnapia rosea</name>
    <dbReference type="NCBI Taxonomy" id="938405"/>
    <lineage>
        <taxon>Bacteria</taxon>
        <taxon>Pseudomonadati</taxon>
        <taxon>Pseudomonadota</taxon>
        <taxon>Alphaproteobacteria</taxon>
        <taxon>Acetobacterales</taxon>
        <taxon>Roseomonadaceae</taxon>
        <taxon>Belnapia</taxon>
    </lineage>
</organism>
<comment type="subcellular location">
    <subcellularLocation>
        <location evidence="1">Cell inner membrane</location>
        <topology evidence="1">Multi-pass membrane protein</topology>
    </subcellularLocation>
    <subcellularLocation>
        <location evidence="9">Cell membrane</location>
        <topology evidence="9">Multi-pass membrane protein</topology>
    </subcellularLocation>
</comment>
<evidence type="ECO:0000313" key="12">
    <source>
        <dbReference type="Proteomes" id="UP000198925"/>
    </source>
</evidence>
<evidence type="ECO:0000256" key="4">
    <source>
        <dbReference type="ARBA" id="ARBA00022475"/>
    </source>
</evidence>
<evidence type="ECO:0000256" key="1">
    <source>
        <dbReference type="ARBA" id="ARBA00004429"/>
    </source>
</evidence>
<dbReference type="AlphaFoldDB" id="A0A1G6YCT5"/>
<evidence type="ECO:0000256" key="3">
    <source>
        <dbReference type="ARBA" id="ARBA00022448"/>
    </source>
</evidence>
<evidence type="ECO:0000256" key="7">
    <source>
        <dbReference type="ARBA" id="ARBA00022989"/>
    </source>
</evidence>
<evidence type="ECO:0000256" key="9">
    <source>
        <dbReference type="RuleBase" id="RU363032"/>
    </source>
</evidence>
<dbReference type="SUPFAM" id="SSF161098">
    <property type="entry name" value="MetI-like"/>
    <property type="match status" value="1"/>
</dbReference>
<accession>A0A1G6YCT5</accession>
<keyword evidence="5 9" id="KW-0812">Transmembrane</keyword>
<dbReference type="InterPro" id="IPR010065">
    <property type="entry name" value="AA_ABC_transptr_permease_3TM"/>
</dbReference>
<keyword evidence="6" id="KW-0029">Amino-acid transport</keyword>